<dbReference type="GO" id="GO:0016020">
    <property type="term" value="C:membrane"/>
    <property type="evidence" value="ECO:0007669"/>
    <property type="project" value="GOC"/>
</dbReference>
<dbReference type="InterPro" id="IPR001451">
    <property type="entry name" value="Hexapep"/>
</dbReference>
<proteinExistence type="inferred from homology"/>
<keyword evidence="5 7" id="KW-0443">Lipid metabolism</keyword>
<sequence>MMEFTAEMIAGFLGGEIVGNKEAKVHTVCSIETGEPGALTYLTNSKYEKHLYTTQATIVLVNKDFIPQKEVTATLVKVPDVGMAVLKLLEMYQAAKPRKQGVSEKASISQQATLGKNCYVGDFAVIEAGAKIGNDCQIYPQVYIGDGVTVGDGCTIYPGVKIYEGCVIGSRCILHAGAVIGADGFGFIPNAEGRFDKIPQLGNVVIEDDVEIGANTCIDRAKTDSTIIRRGVKLDNLIQIGHNVQIGENTVSSAQTGIAGTSKVGRNCFIAGQVGIADHVTVGDRVLLGSKSGIDNDVADGETRLGYPALPGLKFHRSSAVFKNLPELAQRVNRMERELESLKNSQENK</sequence>
<dbReference type="GO" id="GO:0016410">
    <property type="term" value="F:N-acyltransferase activity"/>
    <property type="evidence" value="ECO:0007669"/>
    <property type="project" value="InterPro"/>
</dbReference>
<organism evidence="9 10">
    <name type="scientific">Candidatus Alistipes avicola</name>
    <dbReference type="NCBI Taxonomy" id="2838432"/>
    <lineage>
        <taxon>Bacteria</taxon>
        <taxon>Pseudomonadati</taxon>
        <taxon>Bacteroidota</taxon>
        <taxon>Bacteroidia</taxon>
        <taxon>Bacteroidales</taxon>
        <taxon>Rikenellaceae</taxon>
        <taxon>Alistipes</taxon>
    </lineage>
</organism>
<dbReference type="NCBIfam" id="NF002060">
    <property type="entry name" value="PRK00892.1"/>
    <property type="match status" value="1"/>
</dbReference>
<comment type="similarity">
    <text evidence="7">Belongs to the transferase hexapeptide repeat family. LpxD subfamily.</text>
</comment>
<feature type="active site" description="Proton acceptor" evidence="7">
    <location>
        <position position="242"/>
    </location>
</feature>
<evidence type="ECO:0000313" key="9">
    <source>
        <dbReference type="EMBL" id="HJA98008.1"/>
    </source>
</evidence>
<dbReference type="InterPro" id="IPR020573">
    <property type="entry name" value="UDP_GlcNAc_AcTrfase_non-rep"/>
</dbReference>
<reference evidence="9" key="1">
    <citation type="journal article" date="2021" name="PeerJ">
        <title>Extensive microbial diversity within the chicken gut microbiome revealed by metagenomics and culture.</title>
        <authorList>
            <person name="Gilroy R."/>
            <person name="Ravi A."/>
            <person name="Getino M."/>
            <person name="Pursley I."/>
            <person name="Horton D.L."/>
            <person name="Alikhan N.F."/>
            <person name="Baker D."/>
            <person name="Gharbi K."/>
            <person name="Hall N."/>
            <person name="Watson M."/>
            <person name="Adriaenssens E.M."/>
            <person name="Foster-Nyarko E."/>
            <person name="Jarju S."/>
            <person name="Secka A."/>
            <person name="Antonio M."/>
            <person name="Oren A."/>
            <person name="Chaudhuri R.R."/>
            <person name="La Ragione R."/>
            <person name="Hildebrand F."/>
            <person name="Pallen M.J."/>
        </authorList>
    </citation>
    <scope>NUCLEOTIDE SEQUENCE</scope>
    <source>
        <strain evidence="9">CHK169-11906</strain>
    </source>
</reference>
<evidence type="ECO:0000256" key="5">
    <source>
        <dbReference type="ARBA" id="ARBA00023098"/>
    </source>
</evidence>
<dbReference type="EMBL" id="DWYR01000001">
    <property type="protein sequence ID" value="HJA98008.1"/>
    <property type="molecule type" value="Genomic_DNA"/>
</dbReference>
<keyword evidence="1 7" id="KW-0444">Lipid biosynthesis</keyword>
<dbReference type="GO" id="GO:0103118">
    <property type="term" value="F:UDP-3-O-[(3R)-3-hydroxyacyl]-glucosamine N-acyltransferase activity"/>
    <property type="evidence" value="ECO:0007669"/>
    <property type="project" value="UniProtKB-EC"/>
</dbReference>
<comment type="function">
    <text evidence="7">Catalyzes the N-acylation of UDP-3-O-acylglucosamine using 3-hydroxyacyl-ACP as the acyl donor. Is involved in the biosynthesis of lipid A, a phosphorylated glycolipid that anchors the lipopolysaccharide to the outer membrane of the cell.</text>
</comment>
<dbReference type="CDD" id="cd03352">
    <property type="entry name" value="LbH_LpxD"/>
    <property type="match status" value="1"/>
</dbReference>
<dbReference type="Pfam" id="PF04613">
    <property type="entry name" value="LpxD"/>
    <property type="match status" value="1"/>
</dbReference>
<keyword evidence="3 7" id="KW-0808">Transferase</keyword>
<dbReference type="HAMAP" id="MF_00523">
    <property type="entry name" value="LpxD"/>
    <property type="match status" value="1"/>
</dbReference>
<evidence type="ECO:0000313" key="10">
    <source>
        <dbReference type="Proteomes" id="UP000824259"/>
    </source>
</evidence>
<dbReference type="Pfam" id="PF14602">
    <property type="entry name" value="Hexapep_2"/>
    <property type="match status" value="1"/>
</dbReference>
<dbReference type="InterPro" id="IPR018357">
    <property type="entry name" value="Hexapep_transf_CS"/>
</dbReference>
<dbReference type="PROSITE" id="PS00101">
    <property type="entry name" value="HEXAPEP_TRANSFERASES"/>
    <property type="match status" value="1"/>
</dbReference>
<dbReference type="NCBIfam" id="TIGR01853">
    <property type="entry name" value="lipid_A_lpxD"/>
    <property type="match status" value="1"/>
</dbReference>
<dbReference type="Gene3D" id="3.40.1390.10">
    <property type="entry name" value="MurE/MurF, N-terminal domain"/>
    <property type="match status" value="1"/>
</dbReference>
<protein>
    <recommendedName>
        <fullName evidence="7">UDP-3-O-acylglucosamine N-acyltransferase</fullName>
        <ecNumber evidence="7">2.3.1.191</ecNumber>
    </recommendedName>
</protein>
<keyword evidence="4 7" id="KW-0677">Repeat</keyword>
<comment type="catalytic activity">
    <reaction evidence="7">
        <text>a UDP-3-O-[(3R)-3-hydroxyacyl]-alpha-D-glucosamine + a (3R)-hydroxyacyl-[ACP] = a UDP-2-N,3-O-bis[(3R)-3-hydroxyacyl]-alpha-D-glucosamine + holo-[ACP] + H(+)</text>
        <dbReference type="Rhea" id="RHEA:53836"/>
        <dbReference type="Rhea" id="RHEA-COMP:9685"/>
        <dbReference type="Rhea" id="RHEA-COMP:9945"/>
        <dbReference type="ChEBI" id="CHEBI:15378"/>
        <dbReference type="ChEBI" id="CHEBI:64479"/>
        <dbReference type="ChEBI" id="CHEBI:78827"/>
        <dbReference type="ChEBI" id="CHEBI:137740"/>
        <dbReference type="ChEBI" id="CHEBI:137748"/>
        <dbReference type="EC" id="2.3.1.191"/>
    </reaction>
</comment>
<evidence type="ECO:0000256" key="7">
    <source>
        <dbReference type="HAMAP-Rule" id="MF_00523"/>
    </source>
</evidence>
<dbReference type="EC" id="2.3.1.191" evidence="7"/>
<dbReference type="AlphaFoldDB" id="A0A9D2IDH8"/>
<dbReference type="InterPro" id="IPR007691">
    <property type="entry name" value="LpxD"/>
</dbReference>
<dbReference type="GO" id="GO:0009245">
    <property type="term" value="P:lipid A biosynthetic process"/>
    <property type="evidence" value="ECO:0007669"/>
    <property type="project" value="UniProtKB-UniRule"/>
</dbReference>
<feature type="domain" description="UDP-3-O-[3-hydroxymyristoyl] glucosamine N-acyltransferase non-repeat region" evidence="8">
    <location>
        <begin position="24"/>
        <end position="90"/>
    </location>
</feature>
<name>A0A9D2IDH8_9BACT</name>
<evidence type="ECO:0000256" key="1">
    <source>
        <dbReference type="ARBA" id="ARBA00022516"/>
    </source>
</evidence>
<reference evidence="9" key="2">
    <citation type="submission" date="2021-04" db="EMBL/GenBank/DDBJ databases">
        <authorList>
            <person name="Gilroy R."/>
        </authorList>
    </citation>
    <scope>NUCLEOTIDE SEQUENCE</scope>
    <source>
        <strain evidence="9">CHK169-11906</strain>
    </source>
</reference>
<evidence type="ECO:0000256" key="6">
    <source>
        <dbReference type="ARBA" id="ARBA00023315"/>
    </source>
</evidence>
<comment type="caution">
    <text evidence="9">The sequence shown here is derived from an EMBL/GenBank/DDBJ whole genome shotgun (WGS) entry which is preliminary data.</text>
</comment>
<dbReference type="Proteomes" id="UP000824259">
    <property type="component" value="Unassembled WGS sequence"/>
</dbReference>
<dbReference type="SUPFAM" id="SSF51161">
    <property type="entry name" value="Trimeric LpxA-like enzymes"/>
    <property type="match status" value="1"/>
</dbReference>
<comment type="pathway">
    <text evidence="7">Bacterial outer membrane biogenesis; LPS lipid A biosynthesis.</text>
</comment>
<comment type="subunit">
    <text evidence="7">Homotrimer.</text>
</comment>
<keyword evidence="6 7" id="KW-0012">Acyltransferase</keyword>
<dbReference type="PANTHER" id="PTHR43378:SF2">
    <property type="entry name" value="UDP-3-O-ACYLGLUCOSAMINE N-ACYLTRANSFERASE 1, MITOCHONDRIAL-RELATED"/>
    <property type="match status" value="1"/>
</dbReference>
<dbReference type="InterPro" id="IPR011004">
    <property type="entry name" value="Trimer_LpxA-like_sf"/>
</dbReference>
<dbReference type="Pfam" id="PF00132">
    <property type="entry name" value="Hexapep"/>
    <property type="match status" value="1"/>
</dbReference>
<evidence type="ECO:0000256" key="3">
    <source>
        <dbReference type="ARBA" id="ARBA00022679"/>
    </source>
</evidence>
<accession>A0A9D2IDH8</accession>
<keyword evidence="2 7" id="KW-0441">Lipid A biosynthesis</keyword>
<dbReference type="Gene3D" id="2.160.10.10">
    <property type="entry name" value="Hexapeptide repeat proteins"/>
    <property type="match status" value="1"/>
</dbReference>
<dbReference type="PANTHER" id="PTHR43378">
    <property type="entry name" value="UDP-3-O-ACYLGLUCOSAMINE N-ACYLTRANSFERASE"/>
    <property type="match status" value="1"/>
</dbReference>
<evidence type="ECO:0000256" key="4">
    <source>
        <dbReference type="ARBA" id="ARBA00022737"/>
    </source>
</evidence>
<evidence type="ECO:0000256" key="2">
    <source>
        <dbReference type="ARBA" id="ARBA00022556"/>
    </source>
</evidence>
<gene>
    <name evidence="7 9" type="primary">lpxD</name>
    <name evidence="9" type="ORF">H9779_00165</name>
</gene>
<evidence type="ECO:0000259" key="8">
    <source>
        <dbReference type="Pfam" id="PF04613"/>
    </source>
</evidence>